<dbReference type="Proteomes" id="UP000499080">
    <property type="component" value="Unassembled WGS sequence"/>
</dbReference>
<proteinExistence type="predicted"/>
<comment type="caution">
    <text evidence="1">The sequence shown here is derived from an EMBL/GenBank/DDBJ whole genome shotgun (WGS) entry which is preliminary data.</text>
</comment>
<protein>
    <submittedName>
        <fullName evidence="1">Uncharacterized protein</fullName>
    </submittedName>
</protein>
<keyword evidence="2" id="KW-1185">Reference proteome</keyword>
<dbReference type="AlphaFoldDB" id="A0A4Y2U9I1"/>
<gene>
    <name evidence="1" type="ORF">AVEN_65685_1</name>
</gene>
<organism evidence="1 2">
    <name type="scientific">Araneus ventricosus</name>
    <name type="common">Orbweaver spider</name>
    <name type="synonym">Epeira ventricosa</name>
    <dbReference type="NCBI Taxonomy" id="182803"/>
    <lineage>
        <taxon>Eukaryota</taxon>
        <taxon>Metazoa</taxon>
        <taxon>Ecdysozoa</taxon>
        <taxon>Arthropoda</taxon>
        <taxon>Chelicerata</taxon>
        <taxon>Arachnida</taxon>
        <taxon>Araneae</taxon>
        <taxon>Araneomorphae</taxon>
        <taxon>Entelegynae</taxon>
        <taxon>Araneoidea</taxon>
        <taxon>Araneidae</taxon>
        <taxon>Araneus</taxon>
    </lineage>
</organism>
<name>A0A4Y2U9I1_ARAVE</name>
<evidence type="ECO:0000313" key="2">
    <source>
        <dbReference type="Proteomes" id="UP000499080"/>
    </source>
</evidence>
<evidence type="ECO:0000313" key="1">
    <source>
        <dbReference type="EMBL" id="GBO09292.1"/>
    </source>
</evidence>
<reference evidence="1 2" key="1">
    <citation type="journal article" date="2019" name="Sci. Rep.">
        <title>Orb-weaving spider Araneus ventricosus genome elucidates the spidroin gene catalogue.</title>
        <authorList>
            <person name="Kono N."/>
            <person name="Nakamura H."/>
            <person name="Ohtoshi R."/>
            <person name="Moran D.A.P."/>
            <person name="Shinohara A."/>
            <person name="Yoshida Y."/>
            <person name="Fujiwara M."/>
            <person name="Mori M."/>
            <person name="Tomita M."/>
            <person name="Arakawa K."/>
        </authorList>
    </citation>
    <scope>NUCLEOTIDE SEQUENCE [LARGE SCALE GENOMIC DNA]</scope>
</reference>
<accession>A0A4Y2U9I1</accession>
<sequence length="181" mass="20339">MSALYRYYAYGLPSDIVTATEVVGPAYRLSPLAGSPSSENSSRRKLYHRCCQERSLGYLLKAVRHASPFPHSLPNLRGSPRDVGEKTPSVFTAFSFFQCQKRSECPTANKILLTPKKGPLYEASNFPFLPEMGHSVGEDIRRQPPTMEGVNDPHHTKLPEVAKSTLSDIYFRLSFRILQSF</sequence>
<dbReference type="EMBL" id="BGPR01034767">
    <property type="protein sequence ID" value="GBO09292.1"/>
    <property type="molecule type" value="Genomic_DNA"/>
</dbReference>